<accession>A0A934NWM4</accession>
<evidence type="ECO:0000256" key="4">
    <source>
        <dbReference type="ARBA" id="ARBA00022525"/>
    </source>
</evidence>
<proteinExistence type="inferred from homology"/>
<evidence type="ECO:0000256" key="1">
    <source>
        <dbReference type="ARBA" id="ARBA00004613"/>
    </source>
</evidence>
<reference evidence="9" key="1">
    <citation type="submission" date="2020-12" db="EMBL/GenBank/DDBJ databases">
        <title>Antrihabitans popcorni sp. nov. and Antrihabitans auranticaus sp. nov., isolated from a larva cave.</title>
        <authorList>
            <person name="Lee S.D."/>
            <person name="Kim I.S."/>
        </authorList>
    </citation>
    <scope>NUCLEOTIDE SEQUENCE</scope>
    <source>
        <strain evidence="9">YC3-6</strain>
    </source>
</reference>
<keyword evidence="4 8" id="KW-0964">Secreted</keyword>
<dbReference type="InterPro" id="IPR043580">
    <property type="entry name" value="CUTINASE_1"/>
</dbReference>
<gene>
    <name evidence="9" type="ORF">JGU71_26855</name>
</gene>
<protein>
    <recommendedName>
        <fullName evidence="8">Cutinase</fullName>
        <ecNumber evidence="8">3.1.1.-</ecNumber>
    </recommendedName>
</protein>
<keyword evidence="5 8" id="KW-0732">Signal</keyword>
<dbReference type="SMART" id="SM01110">
    <property type="entry name" value="Cutinase"/>
    <property type="match status" value="1"/>
</dbReference>
<dbReference type="PROSITE" id="PS00155">
    <property type="entry name" value="CUTINASE_1"/>
    <property type="match status" value="1"/>
</dbReference>
<evidence type="ECO:0000256" key="6">
    <source>
        <dbReference type="ARBA" id="ARBA00022801"/>
    </source>
</evidence>
<dbReference type="GO" id="GO:0052689">
    <property type="term" value="F:carboxylic ester hydrolase activity"/>
    <property type="evidence" value="ECO:0007669"/>
    <property type="project" value="UniProtKB-KW"/>
</dbReference>
<dbReference type="PANTHER" id="PTHR33630:SF9">
    <property type="entry name" value="CUTINASE 4"/>
    <property type="match status" value="1"/>
</dbReference>
<dbReference type="InterPro" id="IPR000675">
    <property type="entry name" value="Cutinase/axe"/>
</dbReference>
<dbReference type="Pfam" id="PF01083">
    <property type="entry name" value="Cutinase"/>
    <property type="match status" value="1"/>
</dbReference>
<evidence type="ECO:0000313" key="10">
    <source>
        <dbReference type="Proteomes" id="UP000655868"/>
    </source>
</evidence>
<sequence>MTARSFAPIVCAAFAALAMPLSLPAQSAMAAPCPDVEVVFARGTAEPAGLGITGTAFAESVRLRSPGKSVGTYAVNYQASADFNNPLPFARTVLDGIRDAQGHLEFMAASCPGTRIVLGGYSQGAVVAGFAVMDGLPAGVKPEYAAAVPPPISADVADNVAAVVLYAKPSDRWMRDIGAPPVVVGPAYAAKTIDYCIPGDTICDGSGVGQPNPLHVLYGFNGMAIAGADFAMGRI</sequence>
<keyword evidence="10" id="KW-1185">Reference proteome</keyword>
<comment type="caution">
    <text evidence="9">The sequence shown here is derived from an EMBL/GenBank/DDBJ whole genome shotgun (WGS) entry which is preliminary data.</text>
</comment>
<dbReference type="InterPro" id="IPR029058">
    <property type="entry name" value="AB_hydrolase_fold"/>
</dbReference>
<dbReference type="SUPFAM" id="SSF53474">
    <property type="entry name" value="alpha/beta-Hydrolases"/>
    <property type="match status" value="1"/>
</dbReference>
<keyword evidence="6 8" id="KW-0378">Hydrolase</keyword>
<evidence type="ECO:0000256" key="8">
    <source>
        <dbReference type="RuleBase" id="RU361263"/>
    </source>
</evidence>
<evidence type="ECO:0000256" key="3">
    <source>
        <dbReference type="ARBA" id="ARBA00022487"/>
    </source>
</evidence>
<comment type="function">
    <text evidence="8">Catalyzes the hydrolysis of complex carboxylic polyesters found in the cell wall of plants. Degrades cutin, a macromolecule that forms the structure of the plant cuticle.</text>
</comment>
<evidence type="ECO:0000313" key="9">
    <source>
        <dbReference type="EMBL" id="MBJ8342515.1"/>
    </source>
</evidence>
<comment type="similarity">
    <text evidence="2 8">Belongs to the cutinase family.</text>
</comment>
<feature type="chain" id="PRO_5038162559" description="Cutinase" evidence="8">
    <location>
        <begin position="31"/>
        <end position="235"/>
    </location>
</feature>
<dbReference type="Gene3D" id="3.40.50.1820">
    <property type="entry name" value="alpha/beta hydrolase"/>
    <property type="match status" value="1"/>
</dbReference>
<evidence type="ECO:0000256" key="7">
    <source>
        <dbReference type="ARBA" id="ARBA00023157"/>
    </source>
</evidence>
<dbReference type="RefSeq" id="WP_199708115.1">
    <property type="nucleotide sequence ID" value="NZ_JAEMNV010000012.1"/>
</dbReference>
<keyword evidence="3 8" id="KW-0719">Serine esterase</keyword>
<comment type="subcellular location">
    <subcellularLocation>
        <location evidence="1 8">Secreted</location>
    </subcellularLocation>
</comment>
<dbReference type="AlphaFoldDB" id="A0A934NWM4"/>
<evidence type="ECO:0000256" key="2">
    <source>
        <dbReference type="ARBA" id="ARBA00007534"/>
    </source>
</evidence>
<dbReference type="PANTHER" id="PTHR33630">
    <property type="entry name" value="CUTINASE RV1984C-RELATED-RELATED"/>
    <property type="match status" value="1"/>
</dbReference>
<evidence type="ECO:0000256" key="5">
    <source>
        <dbReference type="ARBA" id="ARBA00022729"/>
    </source>
</evidence>
<dbReference type="Proteomes" id="UP000655868">
    <property type="component" value="Unassembled WGS sequence"/>
</dbReference>
<dbReference type="EC" id="3.1.1.-" evidence="8"/>
<keyword evidence="7" id="KW-1015">Disulfide bond</keyword>
<dbReference type="EMBL" id="JAEMNV010000012">
    <property type="protein sequence ID" value="MBJ8342515.1"/>
    <property type="molecule type" value="Genomic_DNA"/>
</dbReference>
<feature type="signal peptide" evidence="8">
    <location>
        <begin position="1"/>
        <end position="30"/>
    </location>
</feature>
<dbReference type="GO" id="GO:0005576">
    <property type="term" value="C:extracellular region"/>
    <property type="evidence" value="ECO:0007669"/>
    <property type="project" value="UniProtKB-SubCell"/>
</dbReference>
<name>A0A934NWM4_9NOCA</name>
<organism evidence="9 10">
    <name type="scientific">Antrihabitans stalagmiti</name>
    <dbReference type="NCBI Taxonomy" id="2799499"/>
    <lineage>
        <taxon>Bacteria</taxon>
        <taxon>Bacillati</taxon>
        <taxon>Actinomycetota</taxon>
        <taxon>Actinomycetes</taxon>
        <taxon>Mycobacteriales</taxon>
        <taxon>Nocardiaceae</taxon>
        <taxon>Antrihabitans</taxon>
    </lineage>
</organism>